<organism evidence="1 2">
    <name type="scientific">Denitromonas halophila</name>
    <dbReference type="NCBI Taxonomy" id="1629404"/>
    <lineage>
        <taxon>Bacteria</taxon>
        <taxon>Pseudomonadati</taxon>
        <taxon>Pseudomonadota</taxon>
        <taxon>Betaproteobacteria</taxon>
        <taxon>Rhodocyclales</taxon>
        <taxon>Zoogloeaceae</taxon>
        <taxon>Denitromonas</taxon>
    </lineage>
</organism>
<evidence type="ECO:0000313" key="2">
    <source>
        <dbReference type="Proteomes" id="UP000319502"/>
    </source>
</evidence>
<accession>A0A557QLQ2</accession>
<name>A0A557QLQ2_9RHOO</name>
<reference evidence="1 2" key="1">
    <citation type="submission" date="2019-07" db="EMBL/GenBank/DDBJ databases">
        <title>The pathways for chlorine oxyanion respiration interact through the shared metabolite chlorate.</title>
        <authorList>
            <person name="Barnum T.P."/>
            <person name="Cheng Y."/>
            <person name="Hill K.A."/>
            <person name="Lucas L.N."/>
            <person name="Carlson H.K."/>
            <person name="Coates J.D."/>
        </authorList>
    </citation>
    <scope>NUCLEOTIDE SEQUENCE [LARGE SCALE GENOMIC DNA]</scope>
    <source>
        <strain evidence="1 2">SFB-3</strain>
    </source>
</reference>
<comment type="caution">
    <text evidence="1">The sequence shown here is derived from an EMBL/GenBank/DDBJ whole genome shotgun (WGS) entry which is preliminary data.</text>
</comment>
<protein>
    <recommendedName>
        <fullName evidence="3">Helix-turn-helix domain-containing protein</fullName>
    </recommendedName>
</protein>
<gene>
    <name evidence="1" type="ORF">FHP91_13625</name>
</gene>
<evidence type="ECO:0008006" key="3">
    <source>
        <dbReference type="Google" id="ProtNLM"/>
    </source>
</evidence>
<sequence>MVAIRYYRRMNLSDLYKSEGIAALGRLADATQSSRKYLYQCATTSRRPSPDLAVKLIAADPRLTLDDLYAASKQAV</sequence>
<evidence type="ECO:0000313" key="1">
    <source>
        <dbReference type="EMBL" id="TVO53832.1"/>
    </source>
</evidence>
<dbReference type="AlphaFoldDB" id="A0A557QLQ2"/>
<keyword evidence="2" id="KW-1185">Reference proteome</keyword>
<dbReference type="RefSeq" id="WP_144310121.1">
    <property type="nucleotide sequence ID" value="NZ_VMNK01000014.1"/>
</dbReference>
<dbReference type="Proteomes" id="UP000319502">
    <property type="component" value="Unassembled WGS sequence"/>
</dbReference>
<proteinExistence type="predicted"/>
<dbReference type="EMBL" id="VMNK01000014">
    <property type="protein sequence ID" value="TVO53832.1"/>
    <property type="molecule type" value="Genomic_DNA"/>
</dbReference>